<name>A0ABX8XJ10_9ACTN</name>
<feature type="region of interest" description="Disordered" evidence="1">
    <location>
        <begin position="1"/>
        <end position="34"/>
    </location>
</feature>
<evidence type="ECO:0000313" key="2">
    <source>
        <dbReference type="EMBL" id="QYX75744.1"/>
    </source>
</evidence>
<proteinExistence type="predicted"/>
<dbReference type="Proteomes" id="UP000827138">
    <property type="component" value="Chromosome"/>
</dbReference>
<sequence>MAELDPSESSEVALKANGMPAHRADETVSRLDATRKDSLLRLVRSGIHTGAEWEPGLANVTSPCWTAVTGRSSSSRGNSPPH</sequence>
<dbReference type="RefSeq" id="WP_220644901.1">
    <property type="nucleotide sequence ID" value="NZ_CP080647.1"/>
</dbReference>
<organism evidence="2 3">
    <name type="scientific">Streptomyces akebiae</name>
    <dbReference type="NCBI Taxonomy" id="2865673"/>
    <lineage>
        <taxon>Bacteria</taxon>
        <taxon>Bacillati</taxon>
        <taxon>Actinomycetota</taxon>
        <taxon>Actinomycetes</taxon>
        <taxon>Kitasatosporales</taxon>
        <taxon>Streptomycetaceae</taxon>
        <taxon>Streptomyces</taxon>
    </lineage>
</organism>
<gene>
    <name evidence="2" type="ORF">K1J60_03780</name>
</gene>
<dbReference type="EMBL" id="CP080647">
    <property type="protein sequence ID" value="QYX75744.1"/>
    <property type="molecule type" value="Genomic_DNA"/>
</dbReference>
<keyword evidence="3" id="KW-1185">Reference proteome</keyword>
<evidence type="ECO:0000256" key="1">
    <source>
        <dbReference type="SAM" id="MobiDB-lite"/>
    </source>
</evidence>
<feature type="compositionally biased region" description="Basic and acidic residues" evidence="1">
    <location>
        <begin position="22"/>
        <end position="34"/>
    </location>
</feature>
<reference evidence="2 3" key="1">
    <citation type="submission" date="2021-08" db="EMBL/GenBank/DDBJ databases">
        <authorList>
            <person name="Ping M."/>
        </authorList>
    </citation>
    <scope>NUCLEOTIDE SEQUENCE [LARGE SCALE GENOMIC DNA]</scope>
    <source>
        <strain evidence="2 3">MG28</strain>
    </source>
</reference>
<accession>A0ABX8XJ10</accession>
<protein>
    <submittedName>
        <fullName evidence="2">Uncharacterized protein</fullName>
    </submittedName>
</protein>
<evidence type="ECO:0000313" key="3">
    <source>
        <dbReference type="Proteomes" id="UP000827138"/>
    </source>
</evidence>